<sequence>SSLLFSSLQFKNDQLNVVFSRRQKQILTNGSLCEQTQVDIHNLVQSELKKNRRQNDLLDPLDL</sequence>
<gene>
    <name evidence="1" type="ORF">M8C21_007436</name>
</gene>
<dbReference type="EMBL" id="JAMZMK010005436">
    <property type="protein sequence ID" value="KAI7753441.1"/>
    <property type="molecule type" value="Genomic_DNA"/>
</dbReference>
<evidence type="ECO:0000313" key="1">
    <source>
        <dbReference type="EMBL" id="KAI7753441.1"/>
    </source>
</evidence>
<reference evidence="1" key="1">
    <citation type="submission" date="2022-06" db="EMBL/GenBank/DDBJ databases">
        <title>Uncovering the hologenomic basis of an extraordinary plant invasion.</title>
        <authorList>
            <person name="Bieker V.C."/>
            <person name="Martin M.D."/>
            <person name="Gilbert T."/>
            <person name="Hodgins K."/>
            <person name="Battlay P."/>
            <person name="Petersen B."/>
            <person name="Wilson J."/>
        </authorList>
    </citation>
    <scope>NUCLEOTIDE SEQUENCE</scope>
    <source>
        <strain evidence="1">AA19_3_7</strain>
        <tissue evidence="1">Leaf</tissue>
    </source>
</reference>
<keyword evidence="2" id="KW-1185">Reference proteome</keyword>
<organism evidence="1 2">
    <name type="scientific">Ambrosia artemisiifolia</name>
    <name type="common">Common ragweed</name>
    <dbReference type="NCBI Taxonomy" id="4212"/>
    <lineage>
        <taxon>Eukaryota</taxon>
        <taxon>Viridiplantae</taxon>
        <taxon>Streptophyta</taxon>
        <taxon>Embryophyta</taxon>
        <taxon>Tracheophyta</taxon>
        <taxon>Spermatophyta</taxon>
        <taxon>Magnoliopsida</taxon>
        <taxon>eudicotyledons</taxon>
        <taxon>Gunneridae</taxon>
        <taxon>Pentapetalae</taxon>
        <taxon>asterids</taxon>
        <taxon>campanulids</taxon>
        <taxon>Asterales</taxon>
        <taxon>Asteraceae</taxon>
        <taxon>Asteroideae</taxon>
        <taxon>Heliantheae alliance</taxon>
        <taxon>Heliantheae</taxon>
        <taxon>Ambrosia</taxon>
    </lineage>
</organism>
<protein>
    <submittedName>
        <fullName evidence="1">Uncharacterized protein</fullName>
    </submittedName>
</protein>
<evidence type="ECO:0000313" key="2">
    <source>
        <dbReference type="Proteomes" id="UP001206925"/>
    </source>
</evidence>
<name>A0AAD5D7D6_AMBAR</name>
<feature type="non-terminal residue" evidence="1">
    <location>
        <position position="63"/>
    </location>
</feature>
<accession>A0AAD5D7D6</accession>
<dbReference type="Proteomes" id="UP001206925">
    <property type="component" value="Unassembled WGS sequence"/>
</dbReference>
<comment type="caution">
    <text evidence="1">The sequence shown here is derived from an EMBL/GenBank/DDBJ whole genome shotgun (WGS) entry which is preliminary data.</text>
</comment>
<dbReference type="AlphaFoldDB" id="A0AAD5D7D6"/>
<proteinExistence type="predicted"/>